<dbReference type="EMBL" id="BLLK01000051">
    <property type="protein sequence ID" value="GFH55848.1"/>
    <property type="molecule type" value="Genomic_DNA"/>
</dbReference>
<dbReference type="PANTHER" id="PTHR34127:SF1">
    <property type="entry name" value="OS04G0405600 PROTEIN"/>
    <property type="match status" value="1"/>
</dbReference>
<accession>A0AAD3HAD9</accession>
<organism evidence="1 2">
    <name type="scientific">Chaetoceros tenuissimus</name>
    <dbReference type="NCBI Taxonomy" id="426638"/>
    <lineage>
        <taxon>Eukaryota</taxon>
        <taxon>Sar</taxon>
        <taxon>Stramenopiles</taxon>
        <taxon>Ochrophyta</taxon>
        <taxon>Bacillariophyta</taxon>
        <taxon>Coscinodiscophyceae</taxon>
        <taxon>Chaetocerotophycidae</taxon>
        <taxon>Chaetocerotales</taxon>
        <taxon>Chaetocerotaceae</taxon>
        <taxon>Chaetoceros</taxon>
    </lineage>
</organism>
<dbReference type="InterPro" id="IPR010765">
    <property type="entry name" value="DUF1350"/>
</dbReference>
<evidence type="ECO:0000313" key="1">
    <source>
        <dbReference type="EMBL" id="GFH55848.1"/>
    </source>
</evidence>
<protein>
    <submittedName>
        <fullName evidence="1">Uncharacterized protein</fullName>
    </submittedName>
</protein>
<name>A0AAD3HAD9_9STRA</name>
<dbReference type="SUPFAM" id="SSF53474">
    <property type="entry name" value="alpha/beta-Hydrolases"/>
    <property type="match status" value="1"/>
</dbReference>
<dbReference type="Proteomes" id="UP001054902">
    <property type="component" value="Unassembled WGS sequence"/>
</dbReference>
<sequence>MSSWNWKKKLALIVLVVFLLSGVLFTIAAVPYFNYKDWEPVTGRVIETSRYGDDSFVCLIGYSIDDDPDQTFYTYKEHNHCYKDTFVGQPFKTLYNPEDHSDSRCAAQHNDERIAVIVTGSLCAVKGKKEVGKTDSRRSTYPVIKMKQFSTFLLLASRSLYSQAFVPSSLSSHTVSRSSSSRIYADQSFEINIDDEFDTPSDVPSQEEYEPLPNFEDDVAVANGLGDWEEMHGNYVLRPSINVSEPRALIHFLGGAIVGAAPDISYRYILEKLAEKGFLIVATPYTLSFDHIQTCDDIIGRFERIAPSLAQQYGPVPVIGVGHSCGALLQLLITTLFPDTPRAANALLSYNNKPIKDAVPFFDEVFAPLFTQLGTNSTNPLSELVGGSSDGNVYPPNSVELLNIGIELTRNAIVGDLPPDDLLSDIVKRTTPKPLMGILPQDIVIPSFVRDTFGKTVEPLKKAQESAGVIPLLDQSLDVLEQIPSLIEEVADGARDFNPTPSSVKAAARKSYRARRTLVIQYDSDPLDESEDIQTLLKEAETVMKNKRPIFDVQRTVLKGGHATPCLAPPLDLATKAEDILGEDTAKNSLLYQGADETVDELVRWLEESLI</sequence>
<dbReference type="AlphaFoldDB" id="A0AAD3HAD9"/>
<keyword evidence="2" id="KW-1185">Reference proteome</keyword>
<dbReference type="PANTHER" id="PTHR34127">
    <property type="entry name" value="OS04G0405600 PROTEIN"/>
    <property type="match status" value="1"/>
</dbReference>
<comment type="caution">
    <text evidence="1">The sequence shown here is derived from an EMBL/GenBank/DDBJ whole genome shotgun (WGS) entry which is preliminary data.</text>
</comment>
<dbReference type="Pfam" id="PF07082">
    <property type="entry name" value="DUF1350"/>
    <property type="match status" value="1"/>
</dbReference>
<proteinExistence type="predicted"/>
<dbReference type="Gene3D" id="3.40.50.1820">
    <property type="entry name" value="alpha/beta hydrolase"/>
    <property type="match status" value="1"/>
</dbReference>
<gene>
    <name evidence="1" type="ORF">CTEN210_12324</name>
</gene>
<dbReference type="InterPro" id="IPR029058">
    <property type="entry name" value="AB_hydrolase_fold"/>
</dbReference>
<reference evidence="1 2" key="1">
    <citation type="journal article" date="2021" name="Sci. Rep.">
        <title>The genome of the diatom Chaetoceros tenuissimus carries an ancient integrated fragment of an extant virus.</title>
        <authorList>
            <person name="Hongo Y."/>
            <person name="Kimura K."/>
            <person name="Takaki Y."/>
            <person name="Yoshida Y."/>
            <person name="Baba S."/>
            <person name="Kobayashi G."/>
            <person name="Nagasaki K."/>
            <person name="Hano T."/>
            <person name="Tomaru Y."/>
        </authorList>
    </citation>
    <scope>NUCLEOTIDE SEQUENCE [LARGE SCALE GENOMIC DNA]</scope>
    <source>
        <strain evidence="1 2">NIES-3715</strain>
    </source>
</reference>
<evidence type="ECO:0000313" key="2">
    <source>
        <dbReference type="Proteomes" id="UP001054902"/>
    </source>
</evidence>